<sequence>MLLSASGQDASESEVTDDEVVAAAESLGEELAAAKESSSEFAFTTMVMQCNEAIGDETGIDYGSVCGADDDSCC</sequence>
<organism evidence="1 2">
    <name type="scientific">Halorubrum yunnanense</name>
    <dbReference type="NCBI Taxonomy" id="1526162"/>
    <lineage>
        <taxon>Archaea</taxon>
        <taxon>Methanobacteriati</taxon>
        <taxon>Methanobacteriota</taxon>
        <taxon>Stenosarchaea group</taxon>
        <taxon>Halobacteria</taxon>
        <taxon>Halobacteriales</taxon>
        <taxon>Haloferacaceae</taxon>
        <taxon>Halorubrum</taxon>
    </lineage>
</organism>
<evidence type="ECO:0000313" key="1">
    <source>
        <dbReference type="EMBL" id="MFC7188174.1"/>
    </source>
</evidence>
<dbReference type="RefSeq" id="WP_267665619.1">
    <property type="nucleotide sequence ID" value="NZ_JAODIX010000076.1"/>
</dbReference>
<evidence type="ECO:0000313" key="2">
    <source>
        <dbReference type="Proteomes" id="UP001596390"/>
    </source>
</evidence>
<dbReference type="EMBL" id="JBHSZZ010000076">
    <property type="protein sequence ID" value="MFC7188174.1"/>
    <property type="molecule type" value="Genomic_DNA"/>
</dbReference>
<dbReference type="AlphaFoldDB" id="A0ABD5YFN2"/>
<dbReference type="Pfam" id="PF26263">
    <property type="entry name" value="DUF8067"/>
    <property type="match status" value="1"/>
</dbReference>
<name>A0ABD5YFN2_9EURY</name>
<dbReference type="Proteomes" id="UP001596390">
    <property type="component" value="Unassembled WGS sequence"/>
</dbReference>
<keyword evidence="2" id="KW-1185">Reference proteome</keyword>
<comment type="caution">
    <text evidence="1">The sequence shown here is derived from an EMBL/GenBank/DDBJ whole genome shotgun (WGS) entry which is preliminary data.</text>
</comment>
<reference evidence="1 2" key="1">
    <citation type="journal article" date="2019" name="Int. J. Syst. Evol. Microbiol.">
        <title>The Global Catalogue of Microorganisms (GCM) 10K type strain sequencing project: providing services to taxonomists for standard genome sequencing and annotation.</title>
        <authorList>
            <consortium name="The Broad Institute Genomics Platform"/>
            <consortium name="The Broad Institute Genome Sequencing Center for Infectious Disease"/>
            <person name="Wu L."/>
            <person name="Ma J."/>
        </authorList>
    </citation>
    <scope>NUCLEOTIDE SEQUENCE [LARGE SCALE GENOMIC DNA]</scope>
    <source>
        <strain evidence="1 2">Q85</strain>
    </source>
</reference>
<dbReference type="InterPro" id="IPR058380">
    <property type="entry name" value="DUF8067"/>
</dbReference>
<gene>
    <name evidence="1" type="primary">hcsS</name>
    <name evidence="1" type="ORF">ACFQMK_15090</name>
</gene>
<proteinExistence type="predicted"/>
<accession>A0ABD5YFN2</accession>
<protein>
    <submittedName>
        <fullName evidence="1">Halo-CC-star protein HcsS</fullName>
    </submittedName>
</protein>
<dbReference type="NCBIfam" id="NF041415">
    <property type="entry name" value="halo_CC_star"/>
    <property type="match status" value="1"/>
</dbReference>